<evidence type="ECO:0000256" key="6">
    <source>
        <dbReference type="SAM" id="MobiDB-lite"/>
    </source>
</evidence>
<feature type="compositionally biased region" description="Low complexity" evidence="6">
    <location>
        <begin position="228"/>
        <end position="246"/>
    </location>
</feature>
<dbReference type="InterPro" id="IPR013809">
    <property type="entry name" value="ENTH"/>
</dbReference>
<dbReference type="PROSITE" id="PS50942">
    <property type="entry name" value="ENTH"/>
    <property type="match status" value="1"/>
</dbReference>
<dbReference type="InterPro" id="IPR008942">
    <property type="entry name" value="ENTH_VHS"/>
</dbReference>
<protein>
    <recommendedName>
        <fullName evidence="7">ENTH domain-containing protein</fullName>
    </recommendedName>
</protein>
<dbReference type="Gene3D" id="1.25.40.90">
    <property type="match status" value="1"/>
</dbReference>
<evidence type="ECO:0000256" key="1">
    <source>
        <dbReference type="ARBA" id="ARBA00004496"/>
    </source>
</evidence>
<comment type="subcellular location">
    <subcellularLocation>
        <location evidence="1">Cytoplasm</location>
    </subcellularLocation>
</comment>
<evidence type="ECO:0000256" key="4">
    <source>
        <dbReference type="ARBA" id="ARBA00022553"/>
    </source>
</evidence>
<sequence>MSTSSLRRQVKNIVHNYSEAEIKVREATSNDPWGPSSSLMSEIADLTYNVVAFSEIMSMVWKRLNDHGKNWRHVYKAMTLMEYLIKTGSERVAQQCRENIYAVQTLKDFQYIDRDGKDQGLNVREKAKQLVTLLKDEEKLREERIHALKTKEKMAQTTSAPSAPNLGGNLSVGSHSGDPEQAWPQSSGEEDLQLQLALAMSKEEAEQSALLELSAVDPWGAPANANVSSAGPSPPLTLSGPSASGPWGTAPTDPWGVASPTSPTNTDPWSGGAAPTIAPPPDPWGETSHKVNNVDPWGHSGKLSQFLIVLRSVVEQVDKRVLVKALKEKPVSG</sequence>
<feature type="domain" description="ENTH" evidence="7">
    <location>
        <begin position="12"/>
        <end position="144"/>
    </location>
</feature>
<keyword evidence="9" id="KW-1185">Reference proteome</keyword>
<keyword evidence="3" id="KW-0963">Cytoplasm</keyword>
<feature type="compositionally biased region" description="Polar residues" evidence="6">
    <location>
        <begin position="259"/>
        <end position="268"/>
    </location>
</feature>
<dbReference type="Proteomes" id="UP001434883">
    <property type="component" value="Unassembled WGS sequence"/>
</dbReference>
<gene>
    <name evidence="8" type="ORF">XENOCAPTIV_010710</name>
</gene>
<dbReference type="InterPro" id="IPR003903">
    <property type="entry name" value="UIM_dom"/>
</dbReference>
<feature type="region of interest" description="Disordered" evidence="6">
    <location>
        <begin position="225"/>
        <end position="296"/>
    </location>
</feature>
<dbReference type="PANTHER" id="PTHR12276:SF48">
    <property type="entry name" value="EPSIN-1"/>
    <property type="match status" value="1"/>
</dbReference>
<keyword evidence="4" id="KW-0597">Phosphoprotein</keyword>
<accession>A0ABV0QSI9</accession>
<reference evidence="8 9" key="1">
    <citation type="submission" date="2021-06" db="EMBL/GenBank/DDBJ databases">
        <authorList>
            <person name="Palmer J.M."/>
        </authorList>
    </citation>
    <scope>NUCLEOTIDE SEQUENCE [LARGE SCALE GENOMIC DNA]</scope>
    <source>
        <strain evidence="8 9">XC_2019</strain>
        <tissue evidence="8">Muscle</tissue>
    </source>
</reference>
<feature type="region of interest" description="Disordered" evidence="6">
    <location>
        <begin position="148"/>
        <end position="191"/>
    </location>
</feature>
<dbReference type="SUPFAM" id="SSF48464">
    <property type="entry name" value="ENTH/VHS domain"/>
    <property type="match status" value="1"/>
</dbReference>
<keyword evidence="5" id="KW-0446">Lipid-binding</keyword>
<dbReference type="CDD" id="cd16990">
    <property type="entry name" value="ENTH_Epsin"/>
    <property type="match status" value="1"/>
</dbReference>
<evidence type="ECO:0000256" key="2">
    <source>
        <dbReference type="ARBA" id="ARBA00010130"/>
    </source>
</evidence>
<comment type="similarity">
    <text evidence="2">Belongs to the epsin family.</text>
</comment>
<evidence type="ECO:0000256" key="5">
    <source>
        <dbReference type="ARBA" id="ARBA00023121"/>
    </source>
</evidence>
<name>A0ABV0QSI9_9TELE</name>
<dbReference type="EMBL" id="JAHRIN010019133">
    <property type="protein sequence ID" value="MEQ2198292.1"/>
    <property type="molecule type" value="Genomic_DNA"/>
</dbReference>
<evidence type="ECO:0000256" key="3">
    <source>
        <dbReference type="ARBA" id="ARBA00022490"/>
    </source>
</evidence>
<proteinExistence type="inferred from homology"/>
<dbReference type="Pfam" id="PF01417">
    <property type="entry name" value="ENTH"/>
    <property type="match status" value="1"/>
</dbReference>
<evidence type="ECO:0000313" key="8">
    <source>
        <dbReference type="EMBL" id="MEQ2198292.1"/>
    </source>
</evidence>
<comment type="caution">
    <text evidence="8">The sequence shown here is derived from an EMBL/GenBank/DDBJ whole genome shotgun (WGS) entry which is preliminary data.</text>
</comment>
<dbReference type="SMART" id="SM00273">
    <property type="entry name" value="ENTH"/>
    <property type="match status" value="1"/>
</dbReference>
<dbReference type="PANTHER" id="PTHR12276">
    <property type="entry name" value="EPSIN/ENT-RELATED"/>
    <property type="match status" value="1"/>
</dbReference>
<dbReference type="PROSITE" id="PS50330">
    <property type="entry name" value="UIM"/>
    <property type="match status" value="1"/>
</dbReference>
<evidence type="ECO:0000259" key="7">
    <source>
        <dbReference type="PROSITE" id="PS50942"/>
    </source>
</evidence>
<organism evidence="8 9">
    <name type="scientific">Xenoophorus captivus</name>
    <dbReference type="NCBI Taxonomy" id="1517983"/>
    <lineage>
        <taxon>Eukaryota</taxon>
        <taxon>Metazoa</taxon>
        <taxon>Chordata</taxon>
        <taxon>Craniata</taxon>
        <taxon>Vertebrata</taxon>
        <taxon>Euteleostomi</taxon>
        <taxon>Actinopterygii</taxon>
        <taxon>Neopterygii</taxon>
        <taxon>Teleostei</taxon>
        <taxon>Neoteleostei</taxon>
        <taxon>Acanthomorphata</taxon>
        <taxon>Ovalentaria</taxon>
        <taxon>Atherinomorphae</taxon>
        <taxon>Cyprinodontiformes</taxon>
        <taxon>Goodeidae</taxon>
        <taxon>Xenoophorus</taxon>
    </lineage>
</organism>
<evidence type="ECO:0000313" key="9">
    <source>
        <dbReference type="Proteomes" id="UP001434883"/>
    </source>
</evidence>